<evidence type="ECO:0000313" key="31">
    <source>
        <dbReference type="Proteomes" id="UP001367676"/>
    </source>
</evidence>
<dbReference type="InterPro" id="IPR044015">
    <property type="entry name" value="FBPase_C_dom"/>
</dbReference>
<evidence type="ECO:0000256" key="18">
    <source>
        <dbReference type="ARBA" id="ARBA00022949"/>
    </source>
</evidence>
<evidence type="ECO:0000256" key="10">
    <source>
        <dbReference type="ARBA" id="ARBA00022490"/>
    </source>
</evidence>
<evidence type="ECO:0000256" key="6">
    <source>
        <dbReference type="ARBA" id="ARBA00004742"/>
    </source>
</evidence>
<keyword evidence="10" id="KW-0963">Cytoplasm</keyword>
<comment type="cofactor">
    <cofactor evidence="2">
        <name>Mg(2+)</name>
        <dbReference type="ChEBI" id="CHEBI:18420"/>
    </cofactor>
</comment>
<evidence type="ECO:0000256" key="17">
    <source>
        <dbReference type="ARBA" id="ARBA00022842"/>
    </source>
</evidence>
<evidence type="ECO:0000256" key="20">
    <source>
        <dbReference type="ARBA" id="ARBA00023242"/>
    </source>
</evidence>
<name>A0AAN9TVP1_9HEMI</name>
<keyword evidence="12" id="KW-0645">Protease</keyword>
<evidence type="ECO:0000259" key="29">
    <source>
        <dbReference type="Pfam" id="PF18913"/>
    </source>
</evidence>
<dbReference type="Pfam" id="PF18913">
    <property type="entry name" value="FBPase_C"/>
    <property type="match status" value="1"/>
</dbReference>
<keyword evidence="21 27" id="KW-0119">Carbohydrate metabolism</keyword>
<evidence type="ECO:0000256" key="16">
    <source>
        <dbReference type="ARBA" id="ARBA00022837"/>
    </source>
</evidence>
<keyword evidence="20" id="KW-0539">Nucleus</keyword>
<dbReference type="GO" id="GO:0008239">
    <property type="term" value="F:dipeptidyl-peptidase activity"/>
    <property type="evidence" value="ECO:0007669"/>
    <property type="project" value="TreeGrafter"/>
</dbReference>
<comment type="similarity">
    <text evidence="8">Belongs to the peptidase S28 family.</text>
</comment>
<comment type="catalytic activity">
    <reaction evidence="1">
        <text>beta-D-fructose 1,6-bisphosphate + H2O = beta-D-fructose 6-phosphate + phosphate</text>
        <dbReference type="Rhea" id="RHEA:11064"/>
        <dbReference type="ChEBI" id="CHEBI:15377"/>
        <dbReference type="ChEBI" id="CHEBI:32966"/>
        <dbReference type="ChEBI" id="CHEBI:43474"/>
        <dbReference type="ChEBI" id="CHEBI:57634"/>
        <dbReference type="EC" id="3.1.3.11"/>
    </reaction>
</comment>
<dbReference type="GO" id="GO:0006508">
    <property type="term" value="P:proteolysis"/>
    <property type="evidence" value="ECO:0007669"/>
    <property type="project" value="UniProtKB-KW"/>
</dbReference>
<comment type="subunit">
    <text evidence="23">Homotetramer. Interacts with ALDOA; the interaction blocks inhibition by physiological concentrations of AMP and reduces inhibition by Ca(2+). Interacts with alpha-actinin and F-actin.</text>
</comment>
<dbReference type="PANTHER" id="PTHR11010:SF38">
    <property type="entry name" value="LYSOSOMAL PRO-X CARBOXYPEPTIDASE"/>
    <property type="match status" value="1"/>
</dbReference>
<evidence type="ECO:0000256" key="25">
    <source>
        <dbReference type="ARBA" id="ARBA00042757"/>
    </source>
</evidence>
<evidence type="ECO:0000256" key="12">
    <source>
        <dbReference type="ARBA" id="ARBA00022670"/>
    </source>
</evidence>
<comment type="caution">
    <text evidence="30">The sequence shown here is derived from an EMBL/GenBank/DDBJ whole genome shotgun (WGS) entry which is preliminary data.</text>
</comment>
<dbReference type="Gene3D" id="3.40.190.80">
    <property type="match status" value="1"/>
</dbReference>
<dbReference type="PANTHER" id="PTHR11010">
    <property type="entry name" value="PROTEASE S28 PRO-X CARBOXYPEPTIDASE-RELATED"/>
    <property type="match status" value="1"/>
</dbReference>
<keyword evidence="17" id="KW-0460">Magnesium</keyword>
<evidence type="ECO:0000256" key="1">
    <source>
        <dbReference type="ARBA" id="ARBA00001273"/>
    </source>
</evidence>
<dbReference type="GO" id="GO:0070161">
    <property type="term" value="C:anchoring junction"/>
    <property type="evidence" value="ECO:0007669"/>
    <property type="project" value="UniProtKB-SubCell"/>
</dbReference>
<reference evidence="30 31" key="1">
    <citation type="submission" date="2024-03" db="EMBL/GenBank/DDBJ databases">
        <title>Adaptation during the transition from Ophiocordyceps entomopathogen to insect associate is accompanied by gene loss and intensified selection.</title>
        <authorList>
            <person name="Ward C.M."/>
            <person name="Onetto C.A."/>
            <person name="Borneman A.R."/>
        </authorList>
    </citation>
    <scope>NUCLEOTIDE SEQUENCE [LARGE SCALE GENOMIC DNA]</scope>
    <source>
        <strain evidence="30">AWRI1</strain>
        <tissue evidence="30">Single Adult Female</tissue>
    </source>
</reference>
<sequence length="1259" mass="139503">MMFLAEEAATRISARYVQSEITALCRRFSGDIETFSLRCNVSISPLNRRHNAVISDCTYRAEILVAASSAKNIISKYFGYLTSEQALADFVEVIRHVKGQKNEQSNYESHENRRNPVIAFGGSYGGMLAAWMRMKYPAVIEGALAASAPIWQFTNMVPCNSFNQVVTSAFNSSSPECTNNIRKSWSVLESLANTESGQIWISKNWKLCKPIKTTTDLNGLKDWLSNVFINMAMINYPYPTNFLMPVPGNPVTAMCQYLKNADLVDKNLLIEVFNAVSVYFNYTGSAKCLDWSEDPSSGLGVDGWNIQSCNEMVMPMCGDGVTDMFWPNEWNFQKYSDGCYTKYKVRPREFMAEKMYGGKDLRTASNIIFSNGQLDPWKSGGVTYSTTSKVSVVLIEKAAHHLDLRASNVQDPNSVTKARALYLSLFRKWIKHFFRRPNVHEPTISEIYCMRIRIESGVSATALDNLDEQYLLALRESKNIVGSRRATLKLPLEGDVELMVDPSYATHGVVWADRTCPPPLLMSLSMIAVRQKPRRNDGSTMSTTSPSSGCFSVALLLLTIFLDSLRASKYCSVQIKPEYFGYLTSQQALADFVDVINHIKYKRKLTFSDSNKSGNNSNPVIAFGGSYSGMLAAWMRMKYPAVIEGNGELDPWTVGGVTRSISKTVIAIMLKGAAHQLDLRKSHPKDPRSVKPEYFGYLTSQQALADFVDVINHIKHKRKLTFSDSNKSSKNSNPVIAFGGSYGGMLAAWMRMKYPAVIEGNGELDPWMVGGVTKLISKTVIAIMLKGAAHHLDLRESHPKDPMSVKPEYFGYLTSQQALADFVDVINHIKHKRKLTFSDSNKSGNNSNPVIAFGGSYGGMLAAWMRMKYPAVVEGNGELDPWMVGGVTKSISKTVIAIMLKGAAHHLDLRESHPKDPMSVMSSSGALDSDCMTLTRFVLAEQKKVPSATGDLTQLLNSIQTAVKAVSSAVRKAGIAHLYGIAGSVNIQGEEVKKLDLFSNELFINMLKSSYKTALLVTEENEKAIEVETEKQGKYIVCFDPLDGSSNIDCLVSIGSIFAIYKKQNTDPPNEKDAFQKGRNLVAAGYALYGSATMVVLALGKGSGVHGFMLDPAIGEFILTERNIRIPKQGKIYSINEGYTHLWDDAILEYVNKKKDPKQGKPYGARYIGSMVADVHRTLKYGGIFMYPASKDAPNGKLRLLYEAIPMSYIVEEAGGMSSDGSRSILDIEPTKLHQRSPIFLGSENDVKELLEIIAKHKK</sequence>
<keyword evidence="13" id="KW-0479">Metal-binding</keyword>
<dbReference type="Pfam" id="PF00316">
    <property type="entry name" value="FBPase"/>
    <property type="match status" value="1"/>
</dbReference>
<dbReference type="GO" id="GO:0005634">
    <property type="term" value="C:nucleus"/>
    <property type="evidence" value="ECO:0007669"/>
    <property type="project" value="UniProtKB-SubCell"/>
</dbReference>
<evidence type="ECO:0000313" key="30">
    <source>
        <dbReference type="EMBL" id="KAK7605201.1"/>
    </source>
</evidence>
<keyword evidence="15 27" id="KW-0378">Hydrolase</keyword>
<evidence type="ECO:0000256" key="21">
    <source>
        <dbReference type="ARBA" id="ARBA00023277"/>
    </source>
</evidence>
<evidence type="ECO:0000256" key="3">
    <source>
        <dbReference type="ARBA" id="ARBA00004123"/>
    </source>
</evidence>
<comment type="function">
    <text evidence="22">Catalyzes the hydrolysis of fructose 1,6-bisphosphate to fructose 6-phosphate in the presence of divalent cations and probably participates in glycogen synthesis from carbohydrate precursors, such as lactate.</text>
</comment>
<organism evidence="30 31">
    <name type="scientific">Parthenolecanium corni</name>
    <dbReference type="NCBI Taxonomy" id="536013"/>
    <lineage>
        <taxon>Eukaryota</taxon>
        <taxon>Metazoa</taxon>
        <taxon>Ecdysozoa</taxon>
        <taxon>Arthropoda</taxon>
        <taxon>Hexapoda</taxon>
        <taxon>Insecta</taxon>
        <taxon>Pterygota</taxon>
        <taxon>Neoptera</taxon>
        <taxon>Paraneoptera</taxon>
        <taxon>Hemiptera</taxon>
        <taxon>Sternorrhyncha</taxon>
        <taxon>Coccoidea</taxon>
        <taxon>Coccidae</taxon>
        <taxon>Parthenolecanium</taxon>
    </lineage>
</organism>
<dbReference type="EMBL" id="JBBCAQ010000002">
    <property type="protein sequence ID" value="KAK7605201.1"/>
    <property type="molecule type" value="Genomic_DNA"/>
</dbReference>
<evidence type="ECO:0000256" key="24">
    <source>
        <dbReference type="ARBA" id="ARBA00040321"/>
    </source>
</evidence>
<comment type="subcellular location">
    <subcellularLocation>
        <location evidence="5">Cell junction</location>
    </subcellularLocation>
    <subcellularLocation>
        <location evidence="4">Cytoplasm</location>
        <location evidence="4">Myofibril</location>
        <location evidence="4">Sarcomere</location>
        <location evidence="4">Z line</location>
    </subcellularLocation>
    <subcellularLocation>
        <location evidence="3">Nucleus</location>
    </subcellularLocation>
</comment>
<evidence type="ECO:0000256" key="26">
    <source>
        <dbReference type="ARBA" id="ARBA00043165"/>
    </source>
</evidence>
<dbReference type="CDD" id="cd00354">
    <property type="entry name" value="FBPase"/>
    <property type="match status" value="1"/>
</dbReference>
<dbReference type="FunFam" id="3.30.540.10:FF:000005">
    <property type="entry name" value="Fructose-1,6-bisphosphatase isozyme 2"/>
    <property type="match status" value="1"/>
</dbReference>
<evidence type="ECO:0000256" key="23">
    <source>
        <dbReference type="ARBA" id="ARBA00038670"/>
    </source>
</evidence>
<keyword evidence="11" id="KW-0597">Phosphoprotein</keyword>
<evidence type="ECO:0000256" key="8">
    <source>
        <dbReference type="ARBA" id="ARBA00011079"/>
    </source>
</evidence>
<dbReference type="SUPFAM" id="SSF53474">
    <property type="entry name" value="alpha/beta-Hydrolases"/>
    <property type="match status" value="4"/>
</dbReference>
<evidence type="ECO:0000256" key="19">
    <source>
        <dbReference type="ARBA" id="ARBA00023180"/>
    </source>
</evidence>
<keyword evidence="31" id="KW-1185">Reference proteome</keyword>
<feature type="domain" description="Fructose-1-6-bisphosphatase class 1 C-terminal" evidence="29">
    <location>
        <begin position="1126"/>
        <end position="1253"/>
    </location>
</feature>
<dbReference type="Proteomes" id="UP001367676">
    <property type="component" value="Unassembled WGS sequence"/>
</dbReference>
<dbReference type="GO" id="GO:0005975">
    <property type="term" value="P:carbohydrate metabolic process"/>
    <property type="evidence" value="ECO:0007669"/>
    <property type="project" value="InterPro"/>
</dbReference>
<keyword evidence="18" id="KW-0965">Cell junction</keyword>
<dbReference type="HAMAP" id="MF_01855">
    <property type="entry name" value="FBPase_class1"/>
    <property type="match status" value="1"/>
</dbReference>
<evidence type="ECO:0000256" key="9">
    <source>
        <dbReference type="ARBA" id="ARBA00013093"/>
    </source>
</evidence>
<dbReference type="FunFam" id="3.40.190.80:FF:000001">
    <property type="entry name" value="Fructose-1,6-bisphosphatase class 1"/>
    <property type="match status" value="1"/>
</dbReference>
<evidence type="ECO:0000256" key="22">
    <source>
        <dbReference type="ARBA" id="ARBA00037516"/>
    </source>
</evidence>
<evidence type="ECO:0000256" key="13">
    <source>
        <dbReference type="ARBA" id="ARBA00022723"/>
    </source>
</evidence>
<dbReference type="PIRSF" id="PIRSF500210">
    <property type="entry name" value="FBPtase"/>
    <property type="match status" value="1"/>
</dbReference>
<dbReference type="NCBIfam" id="NF006778">
    <property type="entry name" value="PRK09293.1-1"/>
    <property type="match status" value="1"/>
</dbReference>
<evidence type="ECO:0000256" key="11">
    <source>
        <dbReference type="ARBA" id="ARBA00022553"/>
    </source>
</evidence>
<accession>A0AAN9TVP1</accession>
<feature type="domain" description="Fructose-1-6-bisphosphatase class I N-terminal" evidence="28">
    <location>
        <begin position="932"/>
        <end position="1121"/>
    </location>
</feature>
<evidence type="ECO:0000256" key="7">
    <source>
        <dbReference type="ARBA" id="ARBA00010941"/>
    </source>
</evidence>
<dbReference type="Gene3D" id="3.30.540.10">
    <property type="entry name" value="Fructose-1,6-Bisphosphatase, subunit A, domain 1"/>
    <property type="match status" value="1"/>
</dbReference>
<dbReference type="EC" id="3.1.3.11" evidence="9"/>
<dbReference type="InterPro" id="IPR029058">
    <property type="entry name" value="AB_hydrolase_fold"/>
</dbReference>
<evidence type="ECO:0000256" key="27">
    <source>
        <dbReference type="RuleBase" id="RU000508"/>
    </source>
</evidence>
<evidence type="ECO:0000256" key="14">
    <source>
        <dbReference type="ARBA" id="ARBA00022729"/>
    </source>
</evidence>
<comment type="pathway">
    <text evidence="6">Carbohydrate biosynthesis; gluconeogenesis.</text>
</comment>
<evidence type="ECO:0000256" key="2">
    <source>
        <dbReference type="ARBA" id="ARBA00001946"/>
    </source>
</evidence>
<dbReference type="PROSITE" id="PS00124">
    <property type="entry name" value="FBPASE"/>
    <property type="match status" value="1"/>
</dbReference>
<dbReference type="InterPro" id="IPR033391">
    <property type="entry name" value="FBPase_N"/>
</dbReference>
<keyword evidence="19" id="KW-0325">Glycoprotein</keyword>
<dbReference type="Gene3D" id="3.40.50.1820">
    <property type="entry name" value="alpha/beta hydrolase"/>
    <property type="match status" value="8"/>
</dbReference>
<evidence type="ECO:0000256" key="5">
    <source>
        <dbReference type="ARBA" id="ARBA00004282"/>
    </source>
</evidence>
<dbReference type="SUPFAM" id="SSF56655">
    <property type="entry name" value="Carbohydrate phosphatase"/>
    <property type="match status" value="1"/>
</dbReference>
<keyword evidence="14" id="KW-0732">Signal</keyword>
<comment type="similarity">
    <text evidence="7 27">Belongs to the FBPase class 1 family.</text>
</comment>
<proteinExistence type="inferred from homology"/>
<dbReference type="InterPro" id="IPR000146">
    <property type="entry name" value="FBPase_class-1"/>
</dbReference>
<dbReference type="InterPro" id="IPR008758">
    <property type="entry name" value="Peptidase_S28"/>
</dbReference>
<evidence type="ECO:0000259" key="28">
    <source>
        <dbReference type="Pfam" id="PF00316"/>
    </source>
</evidence>
<dbReference type="GO" id="GO:0030018">
    <property type="term" value="C:Z disc"/>
    <property type="evidence" value="ECO:0007669"/>
    <property type="project" value="UniProtKB-SubCell"/>
</dbReference>
<keyword evidence="16" id="KW-0106">Calcium</keyword>
<gene>
    <name evidence="30" type="ORF">V9T40_007059</name>
</gene>
<dbReference type="Pfam" id="PF05577">
    <property type="entry name" value="Peptidase_S28"/>
    <property type="match status" value="6"/>
</dbReference>
<dbReference type="InterPro" id="IPR028343">
    <property type="entry name" value="FBPtase"/>
</dbReference>
<dbReference type="GO" id="GO:0046872">
    <property type="term" value="F:metal ion binding"/>
    <property type="evidence" value="ECO:0007669"/>
    <property type="project" value="UniProtKB-KW"/>
</dbReference>
<dbReference type="PRINTS" id="PR00115">
    <property type="entry name" value="F16BPHPHTASE"/>
</dbReference>
<dbReference type="InterPro" id="IPR020548">
    <property type="entry name" value="Fructose_bisphosphatase_AS"/>
</dbReference>
<dbReference type="GO" id="GO:0070008">
    <property type="term" value="F:serine-type exopeptidase activity"/>
    <property type="evidence" value="ECO:0007669"/>
    <property type="project" value="InterPro"/>
</dbReference>
<evidence type="ECO:0000256" key="4">
    <source>
        <dbReference type="ARBA" id="ARBA00004216"/>
    </source>
</evidence>
<dbReference type="GO" id="GO:0042132">
    <property type="term" value="F:fructose 1,6-bisphosphate 1-phosphatase activity"/>
    <property type="evidence" value="ECO:0007669"/>
    <property type="project" value="UniProtKB-EC"/>
</dbReference>
<dbReference type="PIRSF" id="PIRSF000904">
    <property type="entry name" value="FBPtase_SBPase"/>
    <property type="match status" value="1"/>
</dbReference>
<evidence type="ECO:0000256" key="15">
    <source>
        <dbReference type="ARBA" id="ARBA00022801"/>
    </source>
</evidence>
<dbReference type="AlphaFoldDB" id="A0AAN9TVP1"/>
<protein>
    <recommendedName>
        <fullName evidence="24">Fructose-1,6-bisphosphatase isozyme 2</fullName>
        <ecNumber evidence="9">3.1.3.11</ecNumber>
    </recommendedName>
    <alternativeName>
        <fullName evidence="25">D-fructose-1,6-bisphosphate 1-phosphohydrolase 2</fullName>
    </alternativeName>
    <alternativeName>
        <fullName evidence="26">Muscle FBPase</fullName>
    </alternativeName>
</protein>